<sequence length="242" mass="27500">MESLPISEEIAHNAVERIHGLEILALFYQHRDSLPISEEVLNAAIQHDHGIEVLRVFREHQNCPPLSASTLHNAISTPHALEILDLLQQYYQNNLLISGAVLTAAMNHGDRAKIFRQLYQQDENVPVSEEALNRAILDQKCLDKSSLLYQFQKNLRLKKTAVEFIATELKGPGYECMCSLKLAGNNTEYEYRRECLKLICLNQSDLVLRVIKNSIVRMKLCACCVELTRKKLCGYVAHEGRA</sequence>
<reference evidence="1" key="1">
    <citation type="submission" date="2016-12" db="EMBL/GenBank/DDBJ databases">
        <title>The genomes of Aspergillus section Nigri reveals drivers in fungal speciation.</title>
        <authorList>
            <consortium name="DOE Joint Genome Institute"/>
            <person name="Vesth T.C."/>
            <person name="Nybo J."/>
            <person name="Theobald S."/>
            <person name="Brandl J."/>
            <person name="Frisvad J.C."/>
            <person name="Nielsen K.F."/>
            <person name="Lyhne E.K."/>
            <person name="Kogle M.E."/>
            <person name="Kuo A."/>
            <person name="Riley R."/>
            <person name="Clum A."/>
            <person name="Nolan M."/>
            <person name="Lipzen A."/>
            <person name="Salamov A."/>
            <person name="Henrissat B."/>
            <person name="Wiebenga A."/>
            <person name="De vries R.P."/>
            <person name="Grigoriev I.V."/>
            <person name="Mortensen U.H."/>
            <person name="Andersen M.R."/>
            <person name="Baker S.E."/>
        </authorList>
    </citation>
    <scope>NUCLEOTIDE SEQUENCE</scope>
    <source>
        <strain evidence="1">CBS 122712</strain>
    </source>
</reference>
<accession>A0A317VYY7</accession>
<proteinExistence type="predicted"/>
<evidence type="ECO:0000313" key="2">
    <source>
        <dbReference type="Proteomes" id="UP000246171"/>
    </source>
</evidence>
<dbReference type="GeneID" id="37059214"/>
<gene>
    <name evidence="1" type="ORF">BO83DRAFT_461288</name>
</gene>
<dbReference type="Proteomes" id="UP000246171">
    <property type="component" value="Unassembled WGS sequence"/>
</dbReference>
<keyword evidence="2" id="KW-1185">Reference proteome</keyword>
<name>A0A317VYY7_ASPEC</name>
<evidence type="ECO:0000313" key="1">
    <source>
        <dbReference type="EMBL" id="PWY78995.1"/>
    </source>
</evidence>
<dbReference type="EMBL" id="MSFU01000006">
    <property type="protein sequence ID" value="PWY78995.1"/>
    <property type="molecule type" value="Genomic_DNA"/>
</dbReference>
<dbReference type="VEuPathDB" id="FungiDB:BO83DRAFT_461288"/>
<protein>
    <submittedName>
        <fullName evidence="1">Uncharacterized protein</fullName>
    </submittedName>
</protein>
<comment type="caution">
    <text evidence="1">The sequence shown here is derived from an EMBL/GenBank/DDBJ whole genome shotgun (WGS) entry which is preliminary data.</text>
</comment>
<organism evidence="1 2">
    <name type="scientific">Aspergillus eucalypticola (strain CBS 122712 / IBT 29274)</name>
    <dbReference type="NCBI Taxonomy" id="1448314"/>
    <lineage>
        <taxon>Eukaryota</taxon>
        <taxon>Fungi</taxon>
        <taxon>Dikarya</taxon>
        <taxon>Ascomycota</taxon>
        <taxon>Pezizomycotina</taxon>
        <taxon>Eurotiomycetes</taxon>
        <taxon>Eurotiomycetidae</taxon>
        <taxon>Eurotiales</taxon>
        <taxon>Aspergillaceae</taxon>
        <taxon>Aspergillus</taxon>
        <taxon>Aspergillus subgen. Circumdati</taxon>
    </lineage>
</organism>
<dbReference type="AlphaFoldDB" id="A0A317VYY7"/>
<dbReference type="RefSeq" id="XP_025390787.1">
    <property type="nucleotide sequence ID" value="XM_025537252.1"/>
</dbReference>